<reference evidence="3" key="1">
    <citation type="submission" date="2020-05" db="EMBL/GenBank/DDBJ databases">
        <title>Mycena genomes resolve the evolution of fungal bioluminescence.</title>
        <authorList>
            <person name="Tsai I.J."/>
        </authorList>
    </citation>
    <scope>NUCLEOTIDE SEQUENCE</scope>
    <source>
        <strain evidence="3">160909Yilan</strain>
    </source>
</reference>
<protein>
    <submittedName>
        <fullName evidence="3">G domain-containing protein</fullName>
    </submittedName>
</protein>
<proteinExistence type="predicted"/>
<comment type="caution">
    <text evidence="3">The sequence shown here is derived from an EMBL/GenBank/DDBJ whole genome shotgun (WGS) entry which is preliminary data.</text>
</comment>
<keyword evidence="4" id="KW-1185">Reference proteome</keyword>
<dbReference type="OrthoDB" id="391988at2759"/>
<feature type="transmembrane region" description="Helical" evidence="2">
    <location>
        <begin position="285"/>
        <end position="304"/>
    </location>
</feature>
<accession>A0A8H7CE73</accession>
<evidence type="ECO:0000313" key="4">
    <source>
        <dbReference type="Proteomes" id="UP000623467"/>
    </source>
</evidence>
<name>A0A8H7CE73_9AGAR</name>
<sequence>MGFEPGNTEEFERAKEFFKSRGKKVPLKERVHAVWLCIKVPHAGSRVFETGDEEFLKLAAAAKVPVVVVFTQFDVLYSGMEMALTDEEMKLPDQVPRLCSQRAEDEFKKTCLPPLHNMDPTPRHARTSGLGANSSPDRRALADLIRTTLDLLGETSGFVGKIFTSAQNRETVWITSTIAQRGSARANIDGSIKIGMKKYWRGIASSTRFPGFKLEKCLNTLHVDIVTSWNFNDANKLLRGTAFVEKVRTITQVVVPGEDELKDWFDSVKNVVGVAGTVSAVTHPIMFPIFAGIGLSGVFINWLATVYKRTPETLRLFMGYIIDLTLVLDQLFVIVLALDTPNVLTQKEIDSALDKYTSGSANTVHAEIREYCNDTTFAKICSSNKAEQKITELIDTHRVRWEEAESQV</sequence>
<evidence type="ECO:0000256" key="1">
    <source>
        <dbReference type="SAM" id="MobiDB-lite"/>
    </source>
</evidence>
<dbReference type="EMBL" id="JACAZH010000050">
    <property type="protein sequence ID" value="KAF7333955.1"/>
    <property type="molecule type" value="Genomic_DNA"/>
</dbReference>
<organism evidence="3 4">
    <name type="scientific">Mycena sanguinolenta</name>
    <dbReference type="NCBI Taxonomy" id="230812"/>
    <lineage>
        <taxon>Eukaryota</taxon>
        <taxon>Fungi</taxon>
        <taxon>Dikarya</taxon>
        <taxon>Basidiomycota</taxon>
        <taxon>Agaricomycotina</taxon>
        <taxon>Agaricomycetes</taxon>
        <taxon>Agaricomycetidae</taxon>
        <taxon>Agaricales</taxon>
        <taxon>Marasmiineae</taxon>
        <taxon>Mycenaceae</taxon>
        <taxon>Mycena</taxon>
    </lineage>
</organism>
<dbReference type="AlphaFoldDB" id="A0A8H7CE73"/>
<gene>
    <name evidence="3" type="ORF">MSAN_02397500</name>
</gene>
<evidence type="ECO:0000313" key="3">
    <source>
        <dbReference type="EMBL" id="KAF7333955.1"/>
    </source>
</evidence>
<keyword evidence="2" id="KW-0812">Transmembrane</keyword>
<evidence type="ECO:0000256" key="2">
    <source>
        <dbReference type="SAM" id="Phobius"/>
    </source>
</evidence>
<feature type="transmembrane region" description="Helical" evidence="2">
    <location>
        <begin position="316"/>
        <end position="338"/>
    </location>
</feature>
<keyword evidence="2" id="KW-1133">Transmembrane helix</keyword>
<keyword evidence="2" id="KW-0472">Membrane</keyword>
<dbReference type="Proteomes" id="UP000623467">
    <property type="component" value="Unassembled WGS sequence"/>
</dbReference>
<feature type="region of interest" description="Disordered" evidence="1">
    <location>
        <begin position="111"/>
        <end position="135"/>
    </location>
</feature>